<organism evidence="2 3">
    <name type="scientific">Candidatus Nitrosarchaeum limnium BG20</name>
    <dbReference type="NCBI Taxonomy" id="859192"/>
    <lineage>
        <taxon>Archaea</taxon>
        <taxon>Nitrososphaerota</taxon>
        <taxon>Nitrososphaeria</taxon>
        <taxon>Nitrosopumilales</taxon>
        <taxon>Nitrosopumilaceae</taxon>
        <taxon>Nitrosarchaeum</taxon>
    </lineage>
</organism>
<evidence type="ECO:0000259" key="1">
    <source>
        <dbReference type="Pfam" id="PF00534"/>
    </source>
</evidence>
<comment type="caution">
    <text evidence="2">The sequence shown here is derived from an EMBL/GenBank/DDBJ whole genome shotgun (WGS) entry which is preliminary data.</text>
</comment>
<evidence type="ECO:0000313" key="3">
    <source>
        <dbReference type="Proteomes" id="UP000014065"/>
    </source>
</evidence>
<dbReference type="AlphaFoldDB" id="S2E352"/>
<dbReference type="PANTHER" id="PTHR45947">
    <property type="entry name" value="SULFOQUINOVOSYL TRANSFERASE SQD2"/>
    <property type="match status" value="1"/>
</dbReference>
<dbReference type="Gene3D" id="3.40.50.2000">
    <property type="entry name" value="Glycogen Phosphorylase B"/>
    <property type="match status" value="2"/>
</dbReference>
<sequence>MVNQAHIFLINSKKNAFKWADAVTAGSKEAFDYYSKLGTKVFFVPNAIDIKSLPLGNDKRYEKQIIFAGRLSKEKGILTILETAKNLPKDVHLIIVGAGPEENVVVEFVKNIDNVHFLGYQTKEKTIPLIRGSILLIQPSFAEGISATLLESMACKTPIIATNVGGNKELFVHNKTGILIEPGNSNELLKEIMRMLNDQNLREEIARSAYDAVQKYDWSNVGQLYLNLYKQLQS</sequence>
<feature type="domain" description="Glycosyl transferase family 1" evidence="1">
    <location>
        <begin position="62"/>
        <end position="210"/>
    </location>
</feature>
<keyword evidence="2" id="KW-0808">Transferase</keyword>
<dbReference type="InterPro" id="IPR050194">
    <property type="entry name" value="Glycosyltransferase_grp1"/>
</dbReference>
<dbReference type="GO" id="GO:0016757">
    <property type="term" value="F:glycosyltransferase activity"/>
    <property type="evidence" value="ECO:0007669"/>
    <property type="project" value="InterPro"/>
</dbReference>
<dbReference type="InterPro" id="IPR001296">
    <property type="entry name" value="Glyco_trans_1"/>
</dbReference>
<gene>
    <name evidence="2" type="ORF">BG20_I1923</name>
</gene>
<dbReference type="PANTHER" id="PTHR45947:SF3">
    <property type="entry name" value="SULFOQUINOVOSYL TRANSFERASE SQD2"/>
    <property type="match status" value="1"/>
</dbReference>
<name>S2E352_9ARCH</name>
<dbReference type="RefSeq" id="WP_238527514.1">
    <property type="nucleotide sequence ID" value="NZ_AHJG01000161.1"/>
</dbReference>
<dbReference type="Pfam" id="PF00534">
    <property type="entry name" value="Glycos_transf_1"/>
    <property type="match status" value="1"/>
</dbReference>
<dbReference type="CDD" id="cd03801">
    <property type="entry name" value="GT4_PimA-like"/>
    <property type="match status" value="1"/>
</dbReference>
<protein>
    <submittedName>
        <fullName evidence="2">Glycosyltransferase, group 1 family protein</fullName>
    </submittedName>
</protein>
<dbReference type="EMBL" id="AHJG01000161">
    <property type="protein sequence ID" value="EPA05725.1"/>
    <property type="molecule type" value="Genomic_DNA"/>
</dbReference>
<proteinExistence type="predicted"/>
<dbReference type="SUPFAM" id="SSF53756">
    <property type="entry name" value="UDP-Glycosyltransferase/glycogen phosphorylase"/>
    <property type="match status" value="1"/>
</dbReference>
<evidence type="ECO:0000313" key="2">
    <source>
        <dbReference type="EMBL" id="EPA05725.1"/>
    </source>
</evidence>
<reference evidence="2 3" key="1">
    <citation type="journal article" date="2012" name="J. Bacteriol.">
        <title>Genome Sequence of "Candidatus Nitrosoarchaeum limnia" BG20, a Low-Salinity Ammonia-Oxidizing Archaeon from the San Francisco Bay Estuary.</title>
        <authorList>
            <person name="Mosier A.C."/>
            <person name="Allen E.E."/>
            <person name="Kim M."/>
            <person name="Ferriera S."/>
            <person name="Francis C.A."/>
        </authorList>
    </citation>
    <scope>NUCLEOTIDE SEQUENCE [LARGE SCALE GENOMIC DNA]</scope>
    <source>
        <strain evidence="2 3">BG20</strain>
    </source>
</reference>
<accession>S2E352</accession>
<keyword evidence="3" id="KW-1185">Reference proteome</keyword>
<dbReference type="Proteomes" id="UP000014065">
    <property type="component" value="Unassembled WGS sequence"/>
</dbReference>